<organism evidence="2 3">
    <name type="scientific">Metapseudomonas furukawaii</name>
    <name type="common">Pseudomonas furukawaii</name>
    <dbReference type="NCBI Taxonomy" id="1149133"/>
    <lineage>
        <taxon>Bacteria</taxon>
        <taxon>Pseudomonadati</taxon>
        <taxon>Pseudomonadota</taxon>
        <taxon>Gammaproteobacteria</taxon>
        <taxon>Pseudomonadales</taxon>
        <taxon>Pseudomonadaceae</taxon>
        <taxon>Metapseudomonas</taxon>
    </lineage>
</organism>
<gene>
    <name evidence="2" type="ORF">KF707C_43550</name>
</gene>
<reference evidence="2 3" key="2">
    <citation type="journal article" date="2017" name="Int. J. Syst. Evol. Microbiol.">
        <title>Pseudomonas furukawaii sp. nov., a polychlorinated biphenyl-degrading bacterium isolated from biphenyl-contaminated soil in Japan.</title>
        <authorList>
            <person name="Kimura N."/>
            <person name="Watanabe T."/>
            <person name="Suenaga H."/>
            <person name="Fujihara H."/>
            <person name="Futagami T."/>
            <person name="Goto M."/>
            <person name="Hanada S."/>
            <person name="Hirose J."/>
        </authorList>
    </citation>
    <scope>NUCLEOTIDE SEQUENCE [LARGE SCALE GENOMIC DNA]</scope>
    <source>
        <strain evidence="3">DSM 10086 / NBRC 110670 / KF707</strain>
    </source>
</reference>
<feature type="transmembrane region" description="Helical" evidence="1">
    <location>
        <begin position="12"/>
        <end position="36"/>
    </location>
</feature>
<dbReference type="EMBL" id="AP014862">
    <property type="protein sequence ID" value="BAU76043.1"/>
    <property type="molecule type" value="Genomic_DNA"/>
</dbReference>
<protein>
    <submittedName>
        <fullName evidence="2">Uncharacterized protein</fullName>
    </submittedName>
</protein>
<reference evidence="3" key="1">
    <citation type="submission" date="2015-05" db="EMBL/GenBank/DDBJ databases">
        <title>Draft genome sequencing of a biphenyl-degrading bacterium, Pseudomonas balearica KF707 (=NBRC110670).</title>
        <authorList>
            <person name="Kimura N."/>
            <person name="Hirose J."/>
            <person name="Watanabe T."/>
            <person name="Suenaga H."/>
            <person name="Fujihara H."/>
            <person name="Noguchi M."/>
            <person name="Hashimoto M."/>
            <person name="Shimodaira J."/>
            <person name="Tsuchikane K."/>
            <person name="Hosoyama A."/>
            <person name="Yamazoe A."/>
            <person name="Fujita N."/>
            <person name="Furukawa K."/>
        </authorList>
    </citation>
    <scope>NUCLEOTIDE SEQUENCE [LARGE SCALE GENOMIC DNA]</scope>
    <source>
        <strain evidence="3">DSM 10086 / NBRC 110670 / KF707</strain>
    </source>
</reference>
<evidence type="ECO:0000313" key="2">
    <source>
        <dbReference type="EMBL" id="BAU76043.1"/>
    </source>
</evidence>
<keyword evidence="3" id="KW-1185">Reference proteome</keyword>
<keyword evidence="1" id="KW-1133">Transmembrane helix</keyword>
<dbReference type="Proteomes" id="UP000218554">
    <property type="component" value="Chromosome"/>
</dbReference>
<accession>A0AAD1C3C2</accession>
<evidence type="ECO:0000256" key="1">
    <source>
        <dbReference type="SAM" id="Phobius"/>
    </source>
</evidence>
<keyword evidence="1" id="KW-0472">Membrane</keyword>
<dbReference type="AlphaFoldDB" id="A0AAD1C3C2"/>
<keyword evidence="1" id="KW-0812">Transmembrane</keyword>
<proteinExistence type="predicted"/>
<evidence type="ECO:0000313" key="3">
    <source>
        <dbReference type="Proteomes" id="UP000218554"/>
    </source>
</evidence>
<sequence>MPLFERYPELAGVILGNLIINFFVIVPVVFVIMPWVTRLSANWLRR</sequence>
<dbReference type="KEGG" id="pfuw:KF707C_43550"/>
<name>A0AAD1C3C2_METFU</name>